<dbReference type="PANTHER" id="PTHR42801:SF4">
    <property type="entry name" value="AHPC_TSA FAMILY PROTEIN"/>
    <property type="match status" value="1"/>
</dbReference>
<dbReference type="PROSITE" id="PS51352">
    <property type="entry name" value="THIOREDOXIN_2"/>
    <property type="match status" value="1"/>
</dbReference>
<evidence type="ECO:0000256" key="11">
    <source>
        <dbReference type="ARBA" id="ARBA00023284"/>
    </source>
</evidence>
<sequence>MTKLKVGNIAPDFEAKNYLGQTVTLKEFKEKSQPIVLYFYPKDNSPVCTKESCEFRDKYQKFIEAGAEVIGVSSDGEDSHKSFVSKYSLPFTLLTDKHSKLAKLYGVNGILLPGRKTFIIDKHGIIAGIHDGLLSSTSHIDESLKIIEKLKSQI</sequence>
<keyword evidence="3" id="KW-0150">Chloroplast</keyword>
<dbReference type="GO" id="GO:0005737">
    <property type="term" value="C:cytoplasm"/>
    <property type="evidence" value="ECO:0000318"/>
    <property type="project" value="GO_Central"/>
</dbReference>
<dbReference type="PANTHER" id="PTHR42801">
    <property type="entry name" value="THIOREDOXIN-DEPENDENT PEROXIDE REDUCTASE"/>
    <property type="match status" value="1"/>
</dbReference>
<dbReference type="InterPro" id="IPR050924">
    <property type="entry name" value="Peroxiredoxin_BCP/PrxQ"/>
</dbReference>
<evidence type="ECO:0000256" key="3">
    <source>
        <dbReference type="ARBA" id="ARBA00022528"/>
    </source>
</evidence>
<dbReference type="Pfam" id="PF00578">
    <property type="entry name" value="AhpC-TSA"/>
    <property type="match status" value="1"/>
</dbReference>
<dbReference type="KEGG" id="ddi:DDB_G0269270"/>
<dbReference type="RefSeq" id="XP_645827.1">
    <property type="nucleotide sequence ID" value="XM_640735.1"/>
</dbReference>
<dbReference type="PaxDb" id="44689-DDB0232307"/>
<evidence type="ECO:0000256" key="17">
    <source>
        <dbReference type="PIRSR" id="PIRSR000239-1"/>
    </source>
</evidence>
<dbReference type="GeneID" id="8616781"/>
<evidence type="ECO:0000256" key="7">
    <source>
        <dbReference type="ARBA" id="ARBA00022946"/>
    </source>
</evidence>
<evidence type="ECO:0000256" key="16">
    <source>
        <dbReference type="ARBA" id="ARBA00049091"/>
    </source>
</evidence>
<dbReference type="GO" id="GO:0034599">
    <property type="term" value="P:cellular response to oxidative stress"/>
    <property type="evidence" value="ECO:0000318"/>
    <property type="project" value="GO_Central"/>
</dbReference>
<dbReference type="VEuPathDB" id="AmoebaDB:DDB_G0269256"/>
<dbReference type="Proteomes" id="UP000002195">
    <property type="component" value="Unassembled WGS sequence"/>
</dbReference>
<keyword evidence="21" id="KW-1185">Reference proteome</keyword>
<keyword evidence="6" id="KW-0049">Antioxidant</keyword>
<dbReference type="GeneID" id="8616768"/>
<comment type="catalytic activity">
    <reaction evidence="16">
        <text>a hydroperoxide + [thioredoxin]-dithiol = an alcohol + [thioredoxin]-disulfide + H2O</text>
        <dbReference type="Rhea" id="RHEA:62620"/>
        <dbReference type="Rhea" id="RHEA-COMP:10698"/>
        <dbReference type="Rhea" id="RHEA-COMP:10700"/>
        <dbReference type="ChEBI" id="CHEBI:15377"/>
        <dbReference type="ChEBI" id="CHEBI:29950"/>
        <dbReference type="ChEBI" id="CHEBI:30879"/>
        <dbReference type="ChEBI" id="CHEBI:35924"/>
        <dbReference type="ChEBI" id="CHEBI:50058"/>
        <dbReference type="EC" id="1.11.1.24"/>
    </reaction>
</comment>
<keyword evidence="9" id="KW-0793">Thylakoid</keyword>
<dbReference type="InterPro" id="IPR013766">
    <property type="entry name" value="Thioredoxin_domain"/>
</dbReference>
<dbReference type="InterPro" id="IPR036249">
    <property type="entry name" value="Thioredoxin-like_sf"/>
</dbReference>
<gene>
    <name evidence="19" type="ORF">DDB_G0269256</name>
    <name evidence="20" type="ORF">DDB_G0269270</name>
</gene>
<proteinExistence type="inferred from homology"/>
<reference evidence="20" key="2">
    <citation type="submission" date="2009-08" db="EMBL/GenBank/DDBJ databases">
        <authorList>
            <consortium name="The Dictyostelium discoideum Sequencing Consortium"/>
            <person name="Eichinger L."/>
            <person name="Pachebat J.A."/>
            <person name="Gloeckner G."/>
            <person name="Rajandream M.-A."/>
            <person name="Sucgang R."/>
            <person name="Song J."/>
            <person name="Cox E.C."/>
            <person name="Tunggal B."/>
            <person name="Szafranski K."/>
            <person name="Konfortov B.A."/>
            <person name="Farbrother P."/>
            <person name="Bankier A.T."/>
            <person name="Lehmann R."/>
            <person name="Hamlin N."/>
            <person name="Xu Q."/>
            <person name="Davies R."/>
            <person name="Gaudet P."/>
            <person name="Fey P."/>
            <person name="Pilcher K."/>
            <person name="Chen G."/>
            <person name="Saunders D."/>
            <person name="Sodergren E."/>
            <person name="Davis P."/>
            <person name="Nie X."/>
            <person name="Kerhornou A."/>
            <person name="Hemphill L."/>
            <person name="Bason N."/>
            <person name="Berriman M."/>
            <person name="Desany B."/>
            <person name="Churcher C."/>
            <person name="Cooper J."/>
            <person name="van Driessche N."/>
            <person name="Cronin A."/>
            <person name="Goodhead I."/>
            <person name="Muzny D."/>
            <person name="Hall N."/>
            <person name="Harper D."/>
            <person name="Lindsay R."/>
            <person name="Hauser H."/>
            <person name="James K."/>
            <person name="Quiles M."/>
            <person name="Buchrieser C."/>
            <person name="Wardroper A."/>
            <person name="Thangavelu M."/>
            <person name="Johnson D."/>
            <person name="Knights A."/>
            <person name="Loulseged H."/>
            <person name="Mungall K."/>
            <person name="Price C."/>
            <person name="Ma J."/>
            <person name="Quail M."/>
            <person name="Hernandez J."/>
            <person name="Rabbinowitsch E."/>
            <person name="Steffen D."/>
            <person name="Sanders M."/>
            <person name="Weinstock G."/>
            <person name="Sharp S."/>
            <person name="Just E."/>
            <person name="Shaulsky G."/>
            <person name="Simmonds M."/>
            <person name="Tivey A."/>
            <person name="White B."/>
            <person name="Walker D."/>
            <person name="Woodward J."/>
            <person name="Winckler T."/>
            <person name="Schleicher M."/>
            <person name="Rosenthal A."/>
            <person name="Rivero F."/>
            <person name="Chisholm R.L."/>
            <person name="Gibbs R."/>
            <person name="Loomis W.F."/>
            <person name="Platzer M."/>
            <person name="Kay R.R."/>
            <person name="Williams J."/>
            <person name="Dear P.H."/>
            <person name="Noegel A.A."/>
            <person name="Barrell B."/>
            <person name="Kuspa A."/>
        </authorList>
    </citation>
    <scope>NUCLEOTIDE SEQUENCE</scope>
    <source>
        <strain evidence="20">AX4</strain>
    </source>
</reference>
<dbReference type="GO" id="GO:0008379">
    <property type="term" value="F:thioredoxin peroxidase activity"/>
    <property type="evidence" value="ECO:0000318"/>
    <property type="project" value="GO_Central"/>
</dbReference>
<evidence type="ECO:0000313" key="19">
    <source>
        <dbReference type="EMBL" id="EAL71978.1"/>
    </source>
</evidence>
<dbReference type="KEGG" id="ddi:DDB_G0269256"/>
<dbReference type="GO" id="GO:0045454">
    <property type="term" value="P:cell redox homeostasis"/>
    <property type="evidence" value="ECO:0000318"/>
    <property type="project" value="GO_Central"/>
</dbReference>
<evidence type="ECO:0000256" key="5">
    <source>
        <dbReference type="ARBA" id="ARBA00022640"/>
    </source>
</evidence>
<dbReference type="PIRSF" id="PIRSF000239">
    <property type="entry name" value="AHPC"/>
    <property type="match status" value="1"/>
</dbReference>
<comment type="similarity">
    <text evidence="13">Belongs to the peroxiredoxin family. BCP/PrxQ subfamily.</text>
</comment>
<dbReference type="CDD" id="cd03017">
    <property type="entry name" value="PRX_BCP"/>
    <property type="match status" value="1"/>
</dbReference>
<dbReference type="SUPFAM" id="SSF52833">
    <property type="entry name" value="Thioredoxin-like"/>
    <property type="match status" value="1"/>
</dbReference>
<protein>
    <recommendedName>
        <fullName evidence="2">thioredoxin-dependent peroxiredoxin</fullName>
        <ecNumber evidence="2">1.11.1.24</ecNumber>
    </recommendedName>
    <alternativeName>
        <fullName evidence="12">Thioredoxin peroxidase</fullName>
    </alternativeName>
    <alternativeName>
        <fullName evidence="14">Thioredoxin-dependent peroxiredoxin Q</fullName>
    </alternativeName>
</protein>
<dbReference type="FunCoup" id="Q55EE4">
    <property type="interactions" value="29"/>
</dbReference>
<comment type="subunit">
    <text evidence="1">Monomer.</text>
</comment>
<dbReference type="Gene3D" id="3.40.30.10">
    <property type="entry name" value="Glutaredoxin"/>
    <property type="match status" value="1"/>
</dbReference>
<accession>Q55EE4</accession>
<keyword evidence="11" id="KW-0676">Redox-active center</keyword>
<dbReference type="InterPro" id="IPR000866">
    <property type="entry name" value="AhpC/TSA"/>
</dbReference>
<feature type="active site" description="Cysteine sulfenic acid (-SOH) intermediate; for peroxidase activity" evidence="17">
    <location>
        <position position="48"/>
    </location>
</feature>
<dbReference type="SMR" id="Q55EE4"/>
<evidence type="ECO:0000259" key="18">
    <source>
        <dbReference type="PROSITE" id="PS51352"/>
    </source>
</evidence>
<evidence type="ECO:0000256" key="4">
    <source>
        <dbReference type="ARBA" id="ARBA00022559"/>
    </source>
</evidence>
<evidence type="ECO:0000256" key="6">
    <source>
        <dbReference type="ARBA" id="ARBA00022862"/>
    </source>
</evidence>
<keyword evidence="5" id="KW-0934">Plastid</keyword>
<keyword evidence="8" id="KW-0560">Oxidoreductase</keyword>
<reference evidence="20 21" key="1">
    <citation type="journal article" date="2005" name="Nature">
        <title>The genome of the social amoeba Dictyostelium discoideum.</title>
        <authorList>
            <consortium name="The Dictyostelium discoideum Sequencing Consortium"/>
            <person name="Eichinger L."/>
            <person name="Pachebat J.A."/>
            <person name="Glockner G."/>
            <person name="Rajandream M.A."/>
            <person name="Sucgang R."/>
            <person name="Berriman M."/>
            <person name="Song J."/>
            <person name="Olsen R."/>
            <person name="Szafranski K."/>
            <person name="Xu Q."/>
            <person name="Tunggal B."/>
            <person name="Kummerfeld S."/>
            <person name="Madera M."/>
            <person name="Konfortov B.A."/>
            <person name="Rivero F."/>
            <person name="Bankier A.T."/>
            <person name="Lehmann R."/>
            <person name="Hamlin N."/>
            <person name="Davies R."/>
            <person name="Gaudet P."/>
            <person name="Fey P."/>
            <person name="Pilcher K."/>
            <person name="Chen G."/>
            <person name="Saunders D."/>
            <person name="Sodergren E."/>
            <person name="Davis P."/>
            <person name="Kerhornou A."/>
            <person name="Nie X."/>
            <person name="Hall N."/>
            <person name="Anjard C."/>
            <person name="Hemphill L."/>
            <person name="Bason N."/>
            <person name="Farbrother P."/>
            <person name="Desany B."/>
            <person name="Just E."/>
            <person name="Morio T."/>
            <person name="Rost R."/>
            <person name="Churcher C."/>
            <person name="Cooper J."/>
            <person name="Haydock S."/>
            <person name="van Driessche N."/>
            <person name="Cronin A."/>
            <person name="Goodhead I."/>
            <person name="Muzny D."/>
            <person name="Mourier T."/>
            <person name="Pain A."/>
            <person name="Lu M."/>
            <person name="Harper D."/>
            <person name="Lindsay R."/>
            <person name="Hauser H."/>
            <person name="James K."/>
            <person name="Quiles M."/>
            <person name="Madan Babu M."/>
            <person name="Saito T."/>
            <person name="Buchrieser C."/>
            <person name="Wardroper A."/>
            <person name="Felder M."/>
            <person name="Thangavelu M."/>
            <person name="Johnson D."/>
            <person name="Knights A."/>
            <person name="Loulseged H."/>
            <person name="Mungall K."/>
            <person name="Oliver K."/>
            <person name="Price C."/>
            <person name="Quail M.A."/>
            <person name="Urushihara H."/>
            <person name="Hernandez J."/>
            <person name="Rabbinowitsch E."/>
            <person name="Steffen D."/>
            <person name="Sanders M."/>
            <person name="Ma J."/>
            <person name="Kohara Y."/>
            <person name="Sharp S."/>
            <person name="Simmonds M."/>
            <person name="Spiegler S."/>
            <person name="Tivey A."/>
            <person name="Sugano S."/>
            <person name="White B."/>
            <person name="Walker D."/>
            <person name="Woodward J."/>
            <person name="Winckler T."/>
            <person name="Tanaka Y."/>
            <person name="Shaulsky G."/>
            <person name="Schleicher M."/>
            <person name="Weinstock G."/>
            <person name="Rosenthal A."/>
            <person name="Cox E.C."/>
            <person name="Chisholm R.L."/>
            <person name="Gibbs R."/>
            <person name="Loomis W.F."/>
            <person name="Platzer M."/>
            <person name="Kay R.R."/>
            <person name="Williams J."/>
            <person name="Dear P.H."/>
            <person name="Noegel A.A."/>
            <person name="Barrell B."/>
            <person name="Kuspa A."/>
        </authorList>
    </citation>
    <scope>NUCLEOTIDE SEQUENCE [LARGE SCALE GENOMIC DNA]</scope>
    <source>
        <strain evidence="20 21">AX4</strain>
    </source>
</reference>
<name>Q55EE4_DICDI</name>
<evidence type="ECO:0000256" key="9">
    <source>
        <dbReference type="ARBA" id="ARBA00023078"/>
    </source>
</evidence>
<dbReference type="eggNOG" id="KOG0855">
    <property type="taxonomic scope" value="Eukaryota"/>
</dbReference>
<evidence type="ECO:0000313" key="20">
    <source>
        <dbReference type="EMBL" id="EAL71985.1"/>
    </source>
</evidence>
<keyword evidence="4" id="KW-0575">Peroxidase</keyword>
<dbReference type="PeroxiBase" id="4336">
    <property type="entry name" value="DdBCP05"/>
</dbReference>
<dbReference type="EC" id="1.11.1.24" evidence="2"/>
<dbReference type="HOGENOM" id="CLU_042529_14_2_1"/>
<evidence type="ECO:0000256" key="12">
    <source>
        <dbReference type="ARBA" id="ARBA00032824"/>
    </source>
</evidence>
<evidence type="ECO:0000256" key="10">
    <source>
        <dbReference type="ARBA" id="ARBA00023157"/>
    </source>
</evidence>
<dbReference type="dictyBase" id="DDB_G0269270"/>
<evidence type="ECO:0000256" key="14">
    <source>
        <dbReference type="ARBA" id="ARBA00042163"/>
    </source>
</evidence>
<dbReference type="EMBL" id="AAFI02000005">
    <property type="protein sequence ID" value="EAL71978.1"/>
    <property type="molecule type" value="Genomic_DNA"/>
</dbReference>
<dbReference type="dictyBase" id="DDB_G0269256"/>
<dbReference type="OMA" id="CTAQLCD"/>
<dbReference type="RefSeq" id="XP_645837.1">
    <property type="nucleotide sequence ID" value="XM_640745.1"/>
</dbReference>
<evidence type="ECO:0000256" key="1">
    <source>
        <dbReference type="ARBA" id="ARBA00011245"/>
    </source>
</evidence>
<dbReference type="EMBL" id="AAFI02000005">
    <property type="protein sequence ID" value="EAL71985.1"/>
    <property type="molecule type" value="Genomic_DNA"/>
</dbReference>
<evidence type="ECO:0000256" key="15">
    <source>
        <dbReference type="ARBA" id="ARBA00046272"/>
    </source>
</evidence>
<comment type="subcellular location">
    <subcellularLocation>
        <location evidence="15">Plastid</location>
        <location evidence="15">Chloroplast thylakoid</location>
    </subcellularLocation>
</comment>
<dbReference type="FunFam" id="3.40.30.10:FF:000122">
    <property type="entry name" value="Peroxiredoxin Q chloroplastic"/>
    <property type="match status" value="1"/>
</dbReference>
<evidence type="ECO:0000313" key="21">
    <source>
        <dbReference type="Proteomes" id="UP000002195"/>
    </source>
</evidence>
<dbReference type="InterPro" id="IPR024706">
    <property type="entry name" value="Peroxiredoxin_AhpC-typ"/>
</dbReference>
<dbReference type="PeroxiBase" id="4335">
    <property type="entry name" value="DdBCP04"/>
</dbReference>
<organism evidence="20 21">
    <name type="scientific">Dictyostelium discoideum</name>
    <name type="common">Social amoeba</name>
    <dbReference type="NCBI Taxonomy" id="44689"/>
    <lineage>
        <taxon>Eukaryota</taxon>
        <taxon>Amoebozoa</taxon>
        <taxon>Evosea</taxon>
        <taxon>Eumycetozoa</taxon>
        <taxon>Dictyostelia</taxon>
        <taxon>Dictyosteliales</taxon>
        <taxon>Dictyosteliaceae</taxon>
        <taxon>Dictyostelium</taxon>
    </lineage>
</organism>
<keyword evidence="10" id="KW-1015">Disulfide bond</keyword>
<keyword evidence="7" id="KW-0809">Transit peptide</keyword>
<evidence type="ECO:0000256" key="2">
    <source>
        <dbReference type="ARBA" id="ARBA00013017"/>
    </source>
</evidence>
<dbReference type="AlphaFoldDB" id="Q55EE4"/>
<feature type="domain" description="Thioredoxin" evidence="18">
    <location>
        <begin position="4"/>
        <end position="152"/>
    </location>
</feature>
<evidence type="ECO:0000256" key="13">
    <source>
        <dbReference type="ARBA" id="ARBA00038489"/>
    </source>
</evidence>
<evidence type="ECO:0000256" key="8">
    <source>
        <dbReference type="ARBA" id="ARBA00023002"/>
    </source>
</evidence>
<comment type="caution">
    <text evidence="20">The sequence shown here is derived from an EMBL/GenBank/DDBJ whole genome shotgun (WGS) entry which is preliminary data.</text>
</comment>